<dbReference type="AlphaFoldDB" id="A0A1Y3C9T7"/>
<accession>A0A1Y3C9T7</accession>
<dbReference type="EMBL" id="NEGB01000009">
    <property type="protein sequence ID" value="OTG63470.1"/>
    <property type="molecule type" value="Genomic_DNA"/>
</dbReference>
<feature type="transmembrane region" description="Helical" evidence="1">
    <location>
        <begin position="134"/>
        <end position="156"/>
    </location>
</feature>
<evidence type="ECO:0000256" key="1">
    <source>
        <dbReference type="SAM" id="Phobius"/>
    </source>
</evidence>
<reference evidence="2 3" key="1">
    <citation type="submission" date="2017-04" db="EMBL/GenBank/DDBJ databases">
        <title>High diversity of culturable Acinetobacter species in natural soil and water ecosystems.</title>
        <authorList>
            <person name="Nemec A."/>
            <person name="Radolfova-Krizova L."/>
        </authorList>
    </citation>
    <scope>NUCLEOTIDE SEQUENCE [LARGE SCALE GENOMIC DNA]</scope>
    <source>
        <strain evidence="2 3">ANC 4999</strain>
    </source>
</reference>
<dbReference type="OrthoDB" id="6695132at2"/>
<organism evidence="2 3">
    <name type="scientific">Acinetobacter silvestris</name>
    <dbReference type="NCBI Taxonomy" id="1977882"/>
    <lineage>
        <taxon>Bacteria</taxon>
        <taxon>Pseudomonadati</taxon>
        <taxon>Pseudomonadota</taxon>
        <taxon>Gammaproteobacteria</taxon>
        <taxon>Moraxellales</taxon>
        <taxon>Moraxellaceae</taxon>
        <taxon>Acinetobacter</taxon>
    </lineage>
</organism>
<keyword evidence="1" id="KW-1133">Transmembrane helix</keyword>
<feature type="transmembrane region" description="Helical" evidence="1">
    <location>
        <begin position="6"/>
        <end position="27"/>
    </location>
</feature>
<evidence type="ECO:0000313" key="3">
    <source>
        <dbReference type="Proteomes" id="UP000242765"/>
    </source>
</evidence>
<keyword evidence="1" id="KW-0812">Transmembrane</keyword>
<keyword evidence="1" id="KW-0472">Membrane</keyword>
<evidence type="ECO:0000313" key="2">
    <source>
        <dbReference type="EMBL" id="OTG63470.1"/>
    </source>
</evidence>
<protein>
    <submittedName>
        <fullName evidence="2">Uncharacterized protein</fullName>
    </submittedName>
</protein>
<gene>
    <name evidence="2" type="ORF">B9T28_13200</name>
</gene>
<keyword evidence="3" id="KW-1185">Reference proteome</keyword>
<dbReference type="STRING" id="1977882.B9T28_13200"/>
<sequence length="208" mass="24403">METITSISTGISIIAAIIAIFLNKYVFHEHKRKKFKAELENYEEYFSKYYDTETSKNLPLLIRDKAAQNLTRLPNVNSELVNYFINLHEKSLVSFDKIIDHFNWGEKFINIKKVSSQKKFKFTHKFKMPKFIRALHYIGYVLFILYAIGLVTNYLSIPSIPFWLKVIFSLCSIFLAFICLNKADDITESFEFLKLIDKAQLDELESTI</sequence>
<feature type="transmembrane region" description="Helical" evidence="1">
    <location>
        <begin position="162"/>
        <end position="180"/>
    </location>
</feature>
<proteinExistence type="predicted"/>
<comment type="caution">
    <text evidence="2">The sequence shown here is derived from an EMBL/GenBank/DDBJ whole genome shotgun (WGS) entry which is preliminary data.</text>
</comment>
<dbReference type="Proteomes" id="UP000242765">
    <property type="component" value="Unassembled WGS sequence"/>
</dbReference>
<dbReference type="RefSeq" id="WP_086204450.1">
    <property type="nucleotide sequence ID" value="NZ_NEGB01000009.1"/>
</dbReference>
<name>A0A1Y3C9T7_9GAMM</name>